<proteinExistence type="predicted"/>
<evidence type="ECO:0000256" key="1">
    <source>
        <dbReference type="SAM" id="MobiDB-lite"/>
    </source>
</evidence>
<dbReference type="EMBL" id="CAXAMN010021696">
    <property type="protein sequence ID" value="CAK9062492.1"/>
    <property type="molecule type" value="Genomic_DNA"/>
</dbReference>
<protein>
    <submittedName>
        <fullName evidence="2">Uncharacterized protein</fullName>
    </submittedName>
</protein>
<sequence length="632" mass="68920">MLFVDLRLGKKHVAGEVSPPITDHSAPSESHGERMARSSLKKAAESLPEMDRVLGQLPKAVKEFTTAYSELSSDALLEGPPNLDPAKALRQVGRSGERRRASDEGPLIGRLAFPRSVLEEHRADHAVDIGRSPRREGMALAGSRRFVAQGVAARRKRTSIHPEQAEKLCKIFVEPLNVMQVVVSEVSFGIVKCLKEILRQAITPMLSSDERQRPAGRVLVRTGLGAEEGSTLCGAVADLMQAAEEAGSADVTVFPREQEFKQRDRANVSKHRHETKRLDPIRSPSTGDDASNNIPIQALECAWASSALLNELTVMLIREVLGFHADIAPQVGASGASPIYALAGCVDFDHATEKNCGSQETQIHVSVDSWVGSYASAQNNFAKEYPRIAAEDLGSMGYSGEESMYVSQEILHAAYSESGLALDFYKSSCPRSTLSYRKCRSSCWSWGSPPPTTCPASGCETTEPGGQPGNPWRPAAMKALAWSMRLEASSRTGQVQLDAACARQELHRRSSLMMWEEPSNANNALLATVNQTHTPPNVSRVQRALQPAVLGAQRALPAMKGTINQMQLRPRASLVALPERPCCWVHHLSQIACARQGKSSRIPLAWIVMRKACIVQKVALLQSLKQLPEPRT</sequence>
<organism evidence="2 3">
    <name type="scientific">Durusdinium trenchii</name>
    <dbReference type="NCBI Taxonomy" id="1381693"/>
    <lineage>
        <taxon>Eukaryota</taxon>
        <taxon>Sar</taxon>
        <taxon>Alveolata</taxon>
        <taxon>Dinophyceae</taxon>
        <taxon>Suessiales</taxon>
        <taxon>Symbiodiniaceae</taxon>
        <taxon>Durusdinium</taxon>
    </lineage>
</organism>
<keyword evidence="3" id="KW-1185">Reference proteome</keyword>
<accession>A0ABP0NI14</accession>
<reference evidence="2 3" key="1">
    <citation type="submission" date="2024-02" db="EMBL/GenBank/DDBJ databases">
        <authorList>
            <person name="Chen Y."/>
            <person name="Shah S."/>
            <person name="Dougan E. K."/>
            <person name="Thang M."/>
            <person name="Chan C."/>
        </authorList>
    </citation>
    <scope>NUCLEOTIDE SEQUENCE [LARGE SCALE GENOMIC DNA]</scope>
</reference>
<feature type="region of interest" description="Disordered" evidence="1">
    <location>
        <begin position="261"/>
        <end position="289"/>
    </location>
</feature>
<evidence type="ECO:0000313" key="2">
    <source>
        <dbReference type="EMBL" id="CAK9062492.1"/>
    </source>
</evidence>
<name>A0ABP0NI14_9DINO</name>
<evidence type="ECO:0000313" key="3">
    <source>
        <dbReference type="Proteomes" id="UP001642484"/>
    </source>
</evidence>
<feature type="region of interest" description="Disordered" evidence="1">
    <location>
        <begin position="15"/>
        <end position="40"/>
    </location>
</feature>
<gene>
    <name evidence="2" type="ORF">CCMP2556_LOCUS30724</name>
</gene>
<comment type="caution">
    <text evidence="2">The sequence shown here is derived from an EMBL/GenBank/DDBJ whole genome shotgun (WGS) entry which is preliminary data.</text>
</comment>
<dbReference type="Proteomes" id="UP001642484">
    <property type="component" value="Unassembled WGS sequence"/>
</dbReference>